<protein>
    <submittedName>
        <fullName evidence="1">Uncharacterized protein</fullName>
    </submittedName>
</protein>
<dbReference type="RefSeq" id="WP_253771164.1">
    <property type="nucleotide sequence ID" value="NZ_BAAAVE010000004.1"/>
</dbReference>
<evidence type="ECO:0000313" key="2">
    <source>
        <dbReference type="Proteomes" id="UP001320766"/>
    </source>
</evidence>
<dbReference type="EMBL" id="JAMZEC010000001">
    <property type="protein sequence ID" value="MCP2347872.1"/>
    <property type="molecule type" value="Genomic_DNA"/>
</dbReference>
<accession>A0ABT1K2N7</accession>
<proteinExistence type="predicted"/>
<evidence type="ECO:0000313" key="1">
    <source>
        <dbReference type="EMBL" id="MCP2347872.1"/>
    </source>
</evidence>
<gene>
    <name evidence="1" type="ORF">HD595_003994</name>
</gene>
<reference evidence="1 2" key="1">
    <citation type="submission" date="2022-06" db="EMBL/GenBank/DDBJ databases">
        <title>Sequencing the genomes of 1000 actinobacteria strains.</title>
        <authorList>
            <person name="Klenk H.-P."/>
        </authorList>
    </citation>
    <scope>NUCLEOTIDE SEQUENCE [LARGE SCALE GENOMIC DNA]</scope>
    <source>
        <strain evidence="1 2">DSM 44170</strain>
    </source>
</reference>
<organism evidence="1 2">
    <name type="scientific">Nonomuraea roseoviolacea subsp. carminata</name>
    <dbReference type="NCBI Taxonomy" id="160689"/>
    <lineage>
        <taxon>Bacteria</taxon>
        <taxon>Bacillati</taxon>
        <taxon>Actinomycetota</taxon>
        <taxon>Actinomycetes</taxon>
        <taxon>Streptosporangiales</taxon>
        <taxon>Streptosporangiaceae</taxon>
        <taxon>Nonomuraea</taxon>
    </lineage>
</organism>
<keyword evidence="2" id="KW-1185">Reference proteome</keyword>
<sequence>MLEGQELRAVELLEYVGNDMAQGTVAVSFVFRDGRITVYNALDENGIDFEPPGCRDVRHIAGEASDT</sequence>
<name>A0ABT1K2N7_9ACTN</name>
<dbReference type="Proteomes" id="UP001320766">
    <property type="component" value="Unassembled WGS sequence"/>
</dbReference>
<comment type="caution">
    <text evidence="1">The sequence shown here is derived from an EMBL/GenBank/DDBJ whole genome shotgun (WGS) entry which is preliminary data.</text>
</comment>